<dbReference type="InterPro" id="IPR022033">
    <property type="entry name" value="Rav1p_C"/>
</dbReference>
<organism evidence="3 4">
    <name type="scientific">Myriangium duriaei CBS 260.36</name>
    <dbReference type="NCBI Taxonomy" id="1168546"/>
    <lineage>
        <taxon>Eukaryota</taxon>
        <taxon>Fungi</taxon>
        <taxon>Dikarya</taxon>
        <taxon>Ascomycota</taxon>
        <taxon>Pezizomycotina</taxon>
        <taxon>Dothideomycetes</taxon>
        <taxon>Dothideomycetidae</taxon>
        <taxon>Myriangiales</taxon>
        <taxon>Myriangiaceae</taxon>
        <taxon>Myriangium</taxon>
    </lineage>
</organism>
<reference evidence="3" key="1">
    <citation type="journal article" date="2020" name="Stud. Mycol.">
        <title>101 Dothideomycetes genomes: a test case for predicting lifestyles and emergence of pathogens.</title>
        <authorList>
            <person name="Haridas S."/>
            <person name="Albert R."/>
            <person name="Binder M."/>
            <person name="Bloem J."/>
            <person name="Labutti K."/>
            <person name="Salamov A."/>
            <person name="Andreopoulos B."/>
            <person name="Baker S."/>
            <person name="Barry K."/>
            <person name="Bills G."/>
            <person name="Bluhm B."/>
            <person name="Cannon C."/>
            <person name="Castanera R."/>
            <person name="Culley D."/>
            <person name="Daum C."/>
            <person name="Ezra D."/>
            <person name="Gonzalez J."/>
            <person name="Henrissat B."/>
            <person name="Kuo A."/>
            <person name="Liang C."/>
            <person name="Lipzen A."/>
            <person name="Lutzoni F."/>
            <person name="Magnuson J."/>
            <person name="Mondo S."/>
            <person name="Nolan M."/>
            <person name="Ohm R."/>
            <person name="Pangilinan J."/>
            <person name="Park H.-J."/>
            <person name="Ramirez L."/>
            <person name="Alfaro M."/>
            <person name="Sun H."/>
            <person name="Tritt A."/>
            <person name="Yoshinaga Y."/>
            <person name="Zwiers L.-H."/>
            <person name="Turgeon B."/>
            <person name="Goodwin S."/>
            <person name="Spatafora J."/>
            <person name="Crous P."/>
            <person name="Grigoriev I."/>
        </authorList>
    </citation>
    <scope>NUCLEOTIDE SEQUENCE</scope>
    <source>
        <strain evidence="3">CBS 260.36</strain>
    </source>
</reference>
<dbReference type="SUPFAM" id="SSF50978">
    <property type="entry name" value="WD40 repeat-like"/>
    <property type="match status" value="1"/>
</dbReference>
<accession>A0A9P4IYQ1</accession>
<dbReference type="Gene3D" id="2.130.10.10">
    <property type="entry name" value="YVTN repeat-like/Quinoprotein amine dehydrogenase"/>
    <property type="match status" value="1"/>
</dbReference>
<name>A0A9P4IYQ1_9PEZI</name>
<feature type="region of interest" description="Disordered" evidence="1">
    <location>
        <begin position="1335"/>
        <end position="1357"/>
    </location>
</feature>
<dbReference type="Proteomes" id="UP000799439">
    <property type="component" value="Unassembled WGS sequence"/>
</dbReference>
<dbReference type="InterPro" id="IPR036322">
    <property type="entry name" value="WD40_repeat_dom_sf"/>
</dbReference>
<sequence>MQNILPGQPRAELHAVDHGYHEGQLVVAYLSGSSLVLLDGPQSVLQTIRPDPDSLDDLNVVRYHQATAKIAVATTKRIYVYGLREQIKGTLRWVRELVVRTEKDAGDIRTLSWGSDDELLVSTTQRLALYNTHIPSEASSPVDVTNSPKAVEPMWTRTLPSSVQYAELSPSASLIATVSQYDCLVKIWRRLTFELPQFDFAYLRHPAPVTHAEWRQVPDEDDVLFTICADGVFRVWKSPGAHSVEMLSLFAEINMVTAIQPRDPSSQSSINPRRYAFVLDSSMMEEAAKHDTVDKSEPNGQARHAHEYFQEIASRKADIVVITDDCGHMSAWGLESVGCKRRSTKPQDHATLFHINHLEHVHFNVLSNLRPEHSNTKLRGLSLPSSPNEVAVLAHHFDGRITWHQALVRDLLNPSANKHRMRRLATWTGHSTAIKKVIRTAVGGSLISRTDQNEGIVWRMTPSGSLVRRSVVSLHEHIHRVVLLRNGDFLVCLHHDKVTLWDCRKLYAKEVARCDYDLSKKPLCLFVLPEVDKDPNIAHLATVSVDMSGIVWELKLPPQQGQANGHAEHQVDASMREFCRFKLDAMDQALYVLPVDPAGAAAVASDFLDIFAHDVAMSYSATGALRTYTARIDRTKSTVDFLTTSTVETSLQNPSLGSATSIRRAALVDSTKLKLTIWDTRSGRLDHEEAFAEAIHDLDWASTPDNQSSLLAVGFSRQVLVYSQLRYDYVNDSPAWGRIKTVSLPDAPLPLPIADSVWCGEADLVVGAGNQLLVAPGTIDTTSEIASELRMAPPHRQATTLYQLARRVNGPLPVFHPQFITQCVLAGKLEVVHRVLLKLLQILKFYTEGDDLDPLLGFEVEDFVATEDDDPSLANSQHGMRSYNDDASSTVTDAVAQSLNELLTQKSIPQLTSPEQISLVSIIECVATVSTHSRSIDINASRFLLFWRSSLIRSHQRSSTPLPSPTPSSGISYREVVFAYHSSSQDILTNLILSSSHNTLSWPLARQSRLFTWLTSRETLLQNFDNLAKAAYTATEPRDPVACSLHYLALRKKPILVGLWRMATWSREQPATMRLLRNDFSEARWRSAAQKNAFALMGKRRFEYAAAFFLLADDLRSALGVIATQLQDVDLALAVGRAYAGDDCEEVRDLVTERILRPAVRDGDRWAACWALWFLGDRGGAVRALVEPLDKLVQEILPGDEAGERKEVSLRAKSFLNDDPALVVLYEFLRGTSLQTLSGAVKVSGAEERAFVMRTAGLLRRMGCDILALGVVRNWEFLRTETQRAKKEEKEEEVGELPPSPKLSRDVDPRKLLRRRSSLVVDDLVQVRMALSRKGSSRYDGGGREEKKEAPVKSMLDDFGFGGENKVPNMLDGFGGAPSMLDSYEEKKLPSMLDGYEVKQEKKVPSMLDGFDEPPKKTAVKEEAENDDGKKEEPKKNDEKKKEEKKPTMFKEPDASSILDSFGF</sequence>
<dbReference type="Pfam" id="PF12234">
    <property type="entry name" value="Rav1p_C"/>
    <property type="match status" value="1"/>
</dbReference>
<feature type="compositionally biased region" description="Basic and acidic residues" evidence="1">
    <location>
        <begin position="1413"/>
        <end position="1454"/>
    </location>
</feature>
<comment type="caution">
    <text evidence="3">The sequence shown here is derived from an EMBL/GenBank/DDBJ whole genome shotgun (WGS) entry which is preliminary data.</text>
</comment>
<evidence type="ECO:0000313" key="3">
    <source>
        <dbReference type="EMBL" id="KAF2149269.1"/>
    </source>
</evidence>
<evidence type="ECO:0000256" key="1">
    <source>
        <dbReference type="SAM" id="MobiDB-lite"/>
    </source>
</evidence>
<evidence type="ECO:0000313" key="4">
    <source>
        <dbReference type="Proteomes" id="UP000799439"/>
    </source>
</evidence>
<dbReference type="GO" id="GO:0007035">
    <property type="term" value="P:vacuolar acidification"/>
    <property type="evidence" value="ECO:0007669"/>
    <property type="project" value="TreeGrafter"/>
</dbReference>
<proteinExistence type="predicted"/>
<keyword evidence="4" id="KW-1185">Reference proteome</keyword>
<dbReference type="InterPro" id="IPR052208">
    <property type="entry name" value="DmX-like/RAVE_component"/>
</dbReference>
<dbReference type="EMBL" id="ML996091">
    <property type="protein sequence ID" value="KAF2149269.1"/>
    <property type="molecule type" value="Genomic_DNA"/>
</dbReference>
<dbReference type="GO" id="GO:0043291">
    <property type="term" value="C:RAVE complex"/>
    <property type="evidence" value="ECO:0007669"/>
    <property type="project" value="TreeGrafter"/>
</dbReference>
<feature type="region of interest" description="Disordered" evidence="1">
    <location>
        <begin position="1283"/>
        <end position="1309"/>
    </location>
</feature>
<feature type="region of interest" description="Disordered" evidence="1">
    <location>
        <begin position="1400"/>
        <end position="1464"/>
    </location>
</feature>
<protein>
    <submittedName>
        <fullName evidence="3">WD repeat protein-like protein</fullName>
    </submittedName>
</protein>
<dbReference type="OrthoDB" id="342131at2759"/>
<dbReference type="InterPro" id="IPR015943">
    <property type="entry name" value="WD40/YVTN_repeat-like_dom_sf"/>
</dbReference>
<feature type="compositionally biased region" description="Basic and acidic residues" evidence="1">
    <location>
        <begin position="1341"/>
        <end position="1351"/>
    </location>
</feature>
<feature type="domain" description="RAVE complex protein Rav1 C-terminal" evidence="2">
    <location>
        <begin position="623"/>
        <end position="1269"/>
    </location>
</feature>
<evidence type="ECO:0000259" key="2">
    <source>
        <dbReference type="Pfam" id="PF12234"/>
    </source>
</evidence>
<gene>
    <name evidence="3" type="ORF">K461DRAFT_323791</name>
</gene>
<dbReference type="PANTHER" id="PTHR13950">
    <property type="entry name" value="RABCONNECTIN-RELATED"/>
    <property type="match status" value="1"/>
</dbReference>
<dbReference type="PANTHER" id="PTHR13950:SF9">
    <property type="entry name" value="RABCONNECTIN-3A"/>
    <property type="match status" value="1"/>
</dbReference>